<dbReference type="Proteomes" id="UP000515292">
    <property type="component" value="Chromosome"/>
</dbReference>
<dbReference type="InterPro" id="IPR001667">
    <property type="entry name" value="DDH_dom"/>
</dbReference>
<keyword evidence="4" id="KW-0378">Hydrolase</keyword>
<evidence type="ECO:0000259" key="6">
    <source>
        <dbReference type="Pfam" id="PF01368"/>
    </source>
</evidence>
<dbReference type="EMBL" id="CP059851">
    <property type="protein sequence ID" value="QMW22557.1"/>
    <property type="molecule type" value="Genomic_DNA"/>
</dbReference>
<evidence type="ECO:0000256" key="4">
    <source>
        <dbReference type="ARBA" id="ARBA00022801"/>
    </source>
</evidence>
<dbReference type="GO" id="GO:0008409">
    <property type="term" value="F:5'-3' exonuclease activity"/>
    <property type="evidence" value="ECO:0007669"/>
    <property type="project" value="InterPro"/>
</dbReference>
<feature type="domain" description="DDH" evidence="6">
    <location>
        <begin position="89"/>
        <end position="248"/>
    </location>
</feature>
<dbReference type="InterPro" id="IPR004610">
    <property type="entry name" value="RecJ"/>
</dbReference>
<evidence type="ECO:0000313" key="9">
    <source>
        <dbReference type="EMBL" id="QMW22557.1"/>
    </source>
</evidence>
<dbReference type="PANTHER" id="PTHR30255:SF2">
    <property type="entry name" value="SINGLE-STRANDED-DNA-SPECIFIC EXONUCLEASE RECJ"/>
    <property type="match status" value="1"/>
</dbReference>
<dbReference type="InterPro" id="IPR041122">
    <property type="entry name" value="RecJ_OB"/>
</dbReference>
<feature type="domain" description="DHHA1" evidence="7">
    <location>
        <begin position="363"/>
        <end position="458"/>
    </location>
</feature>
<evidence type="ECO:0000256" key="2">
    <source>
        <dbReference type="ARBA" id="ARBA00019841"/>
    </source>
</evidence>
<keyword evidence="5 9" id="KW-0269">Exonuclease</keyword>
<keyword evidence="3" id="KW-0540">Nuclease</keyword>
<name>A0A7G5IGR5_9SPHN</name>
<evidence type="ECO:0000256" key="5">
    <source>
        <dbReference type="ARBA" id="ARBA00022839"/>
    </source>
</evidence>
<dbReference type="Pfam" id="PF17768">
    <property type="entry name" value="RecJ_OB"/>
    <property type="match status" value="1"/>
</dbReference>
<dbReference type="InterPro" id="IPR003156">
    <property type="entry name" value="DHHA1_dom"/>
</dbReference>
<dbReference type="AlphaFoldDB" id="A0A7G5IGR5"/>
<keyword evidence="10" id="KW-1185">Reference proteome</keyword>
<dbReference type="Pfam" id="PF02272">
    <property type="entry name" value="DHHA1"/>
    <property type="match status" value="1"/>
</dbReference>
<dbReference type="GO" id="GO:0003676">
    <property type="term" value="F:nucleic acid binding"/>
    <property type="evidence" value="ECO:0007669"/>
    <property type="project" value="InterPro"/>
</dbReference>
<evidence type="ECO:0000259" key="8">
    <source>
        <dbReference type="Pfam" id="PF17768"/>
    </source>
</evidence>
<evidence type="ECO:0000256" key="3">
    <source>
        <dbReference type="ARBA" id="ARBA00022722"/>
    </source>
</evidence>
<dbReference type="Gene3D" id="3.10.310.30">
    <property type="match status" value="1"/>
</dbReference>
<sequence>MSRALKVERSLLGQPWVWRAAPLDLGGGARLGLDDLSASLFLSRGCAPADIARLLRPTLRDWMPDPSIFIDMDAAAERLADAVQRQQSVVIFGDYDVDGATSAAILIRLLRSLGGVASHYIPDRLLEGYGPSADALVALKRAGADLVVAVDCGTQGFAALEAAKAAGLDVIVVDHHKASTALPPAIAIVNPNRLDEGAEAAAHGHLCTAGLAFLLGAALNRVLRCRGWFETRPEPRLAELLDIVALGTVADVVPLTGLNRAFVALGLRTMAARRNPGIAALFDVAKQERAPTARDLGFVLGPRINAGGRVGQADLGVRLLTTEDAAEARALAETLDEHNRERRTIEQLVTDAAMAMAEKTANAPVAVVAGPGWHPGVIGIAAGRLKERLHKPAIVIGVEGRTGKGSGRSVEGVDLGSAILAAKEAGLLEAGGGHAMAAGLTIAAGKIDAFTQFLCERLGGDCARASDGRALSLDLAVAAGGVTVTLADALEAAGPYGQGWPAPRVAVGPVQILKASIVGAAHVRFEARGRDGGYVKGIAFRAADSALGQGLLTAGERPHWLAGRVKKGEWNGRVYAEMELDDAALA</sequence>
<dbReference type="InterPro" id="IPR038763">
    <property type="entry name" value="DHH_sf"/>
</dbReference>
<gene>
    <name evidence="9" type="primary">recJ</name>
    <name evidence="9" type="ORF">H3309_14740</name>
</gene>
<dbReference type="RefSeq" id="WP_182295556.1">
    <property type="nucleotide sequence ID" value="NZ_CP059851.1"/>
</dbReference>
<dbReference type="SUPFAM" id="SSF64182">
    <property type="entry name" value="DHH phosphoesterases"/>
    <property type="match status" value="1"/>
</dbReference>
<feature type="domain" description="RecJ OB" evidence="8">
    <location>
        <begin position="474"/>
        <end position="582"/>
    </location>
</feature>
<evidence type="ECO:0000259" key="7">
    <source>
        <dbReference type="Pfam" id="PF02272"/>
    </source>
</evidence>
<dbReference type="PANTHER" id="PTHR30255">
    <property type="entry name" value="SINGLE-STRANDED-DNA-SPECIFIC EXONUCLEASE RECJ"/>
    <property type="match status" value="1"/>
</dbReference>
<comment type="similarity">
    <text evidence="1">Belongs to the RecJ family.</text>
</comment>
<dbReference type="GO" id="GO:0006281">
    <property type="term" value="P:DNA repair"/>
    <property type="evidence" value="ECO:0007669"/>
    <property type="project" value="InterPro"/>
</dbReference>
<dbReference type="Pfam" id="PF01368">
    <property type="entry name" value="DHH"/>
    <property type="match status" value="1"/>
</dbReference>
<proteinExistence type="inferred from homology"/>
<dbReference type="GO" id="GO:0006310">
    <property type="term" value="P:DNA recombination"/>
    <property type="evidence" value="ECO:0007669"/>
    <property type="project" value="InterPro"/>
</dbReference>
<dbReference type="NCBIfam" id="TIGR00644">
    <property type="entry name" value="recJ"/>
    <property type="match status" value="1"/>
</dbReference>
<reference evidence="9 10" key="1">
    <citation type="submission" date="2020-07" db="EMBL/GenBank/DDBJ databases">
        <title>Complete genome sequence for Sandaracinobacter sp. M6.</title>
        <authorList>
            <person name="Tang Y."/>
            <person name="Liu Q."/>
            <person name="Guo Z."/>
            <person name="Lei P."/>
            <person name="Huang B."/>
        </authorList>
    </citation>
    <scope>NUCLEOTIDE SEQUENCE [LARGE SCALE GENOMIC DNA]</scope>
    <source>
        <strain evidence="9 10">M6</strain>
    </source>
</reference>
<organism evidence="9 10">
    <name type="scientific">Sandaracinobacteroides saxicola</name>
    <dbReference type="NCBI Taxonomy" id="2759707"/>
    <lineage>
        <taxon>Bacteria</taxon>
        <taxon>Pseudomonadati</taxon>
        <taxon>Pseudomonadota</taxon>
        <taxon>Alphaproteobacteria</taxon>
        <taxon>Sphingomonadales</taxon>
        <taxon>Sphingosinicellaceae</taxon>
        <taxon>Sandaracinobacteroides</taxon>
    </lineage>
</organism>
<dbReference type="InterPro" id="IPR051673">
    <property type="entry name" value="SSDNA_exonuclease_RecJ"/>
</dbReference>
<accession>A0A7G5IGR5</accession>
<dbReference type="KEGG" id="sand:H3309_14740"/>
<evidence type="ECO:0000313" key="10">
    <source>
        <dbReference type="Proteomes" id="UP000515292"/>
    </source>
</evidence>
<protein>
    <recommendedName>
        <fullName evidence="2">Single-stranded-DNA-specific exonuclease RecJ</fullName>
    </recommendedName>
</protein>
<dbReference type="Gene3D" id="3.90.1640.30">
    <property type="match status" value="1"/>
</dbReference>
<evidence type="ECO:0000256" key="1">
    <source>
        <dbReference type="ARBA" id="ARBA00005915"/>
    </source>
</evidence>